<gene>
    <name evidence="1" type="ORF">CWI39_2865p0010</name>
</gene>
<evidence type="ECO:0008006" key="3">
    <source>
        <dbReference type="Google" id="ProtNLM"/>
    </source>
</evidence>
<name>A0A4Q9KS67_9MICR</name>
<accession>A0A4Q9KS67</accession>
<sequence>MLNMYKLTKNILLKWVFISKLNIYISVRPEKTLSKKIDREILQGDSMSPSLFVLCMDLLSRKLNEKYTKTSLVIDDGRYDEIYAQYRGKLYKEKSATNNPCCEGTAIFLKEYVFINTLE</sequence>
<dbReference type="EMBL" id="PIXR01002865">
    <property type="protein sequence ID" value="TBT97573.1"/>
    <property type="molecule type" value="Genomic_DNA"/>
</dbReference>
<dbReference type="AlphaFoldDB" id="A0A4Q9KS67"/>
<organism evidence="1 2">
    <name type="scientific">Hamiltosporidium magnivora</name>
    <dbReference type="NCBI Taxonomy" id="148818"/>
    <lineage>
        <taxon>Eukaryota</taxon>
        <taxon>Fungi</taxon>
        <taxon>Fungi incertae sedis</taxon>
        <taxon>Microsporidia</taxon>
        <taxon>Dubosqiidae</taxon>
        <taxon>Hamiltosporidium</taxon>
    </lineage>
</organism>
<dbReference type="Proteomes" id="UP000293045">
    <property type="component" value="Unassembled WGS sequence"/>
</dbReference>
<dbReference type="VEuPathDB" id="MicrosporidiaDB:CWI39_2865p0010"/>
<proteinExistence type="predicted"/>
<comment type="caution">
    <text evidence="1">The sequence shown here is derived from an EMBL/GenBank/DDBJ whole genome shotgun (WGS) entry which is preliminary data.</text>
</comment>
<evidence type="ECO:0000313" key="2">
    <source>
        <dbReference type="Proteomes" id="UP000293045"/>
    </source>
</evidence>
<protein>
    <recommendedName>
        <fullName evidence="3">Reverse transcriptase domain-containing protein</fullName>
    </recommendedName>
</protein>
<reference evidence="1 2" key="1">
    <citation type="submission" date="2017-12" db="EMBL/GenBank/DDBJ databases">
        <authorList>
            <person name="Pombert J.-F."/>
            <person name="Haag K.L."/>
            <person name="Ebert D."/>
        </authorList>
    </citation>
    <scope>NUCLEOTIDE SEQUENCE [LARGE SCALE GENOMIC DNA]</scope>
    <source>
        <strain evidence="1">IL-BN-2</strain>
    </source>
</reference>
<evidence type="ECO:0000313" key="1">
    <source>
        <dbReference type="EMBL" id="TBT97573.1"/>
    </source>
</evidence>